<dbReference type="PANTHER" id="PTHR43701">
    <property type="entry name" value="MEMBRANE TRANSPORTER PROTEIN MJ0441-RELATED"/>
    <property type="match status" value="1"/>
</dbReference>
<organism evidence="6">
    <name type="scientific">freshwater metagenome</name>
    <dbReference type="NCBI Taxonomy" id="449393"/>
    <lineage>
        <taxon>unclassified sequences</taxon>
        <taxon>metagenomes</taxon>
        <taxon>ecological metagenomes</taxon>
    </lineage>
</organism>
<dbReference type="Pfam" id="PF01925">
    <property type="entry name" value="TauE"/>
    <property type="match status" value="1"/>
</dbReference>
<gene>
    <name evidence="6" type="ORF">UFOPK3610_00899</name>
</gene>
<keyword evidence="4 5" id="KW-0472">Membrane</keyword>
<dbReference type="AlphaFoldDB" id="A0A6J7H7F1"/>
<evidence type="ECO:0000256" key="5">
    <source>
        <dbReference type="SAM" id="Phobius"/>
    </source>
</evidence>
<comment type="subcellular location">
    <subcellularLocation>
        <location evidence="1">Membrane</location>
        <topology evidence="1">Multi-pass membrane protein</topology>
    </subcellularLocation>
</comment>
<feature type="transmembrane region" description="Helical" evidence="5">
    <location>
        <begin position="169"/>
        <end position="191"/>
    </location>
</feature>
<evidence type="ECO:0000256" key="3">
    <source>
        <dbReference type="ARBA" id="ARBA00022989"/>
    </source>
</evidence>
<evidence type="ECO:0000256" key="2">
    <source>
        <dbReference type="ARBA" id="ARBA00022692"/>
    </source>
</evidence>
<evidence type="ECO:0000313" key="6">
    <source>
        <dbReference type="EMBL" id="CAB4912445.1"/>
    </source>
</evidence>
<evidence type="ECO:0000256" key="1">
    <source>
        <dbReference type="ARBA" id="ARBA00004141"/>
    </source>
</evidence>
<keyword evidence="2 5" id="KW-0812">Transmembrane</keyword>
<dbReference type="InterPro" id="IPR002781">
    <property type="entry name" value="TM_pro_TauE-like"/>
</dbReference>
<dbReference type="EMBL" id="CAFBMR010000028">
    <property type="protein sequence ID" value="CAB4912445.1"/>
    <property type="molecule type" value="Genomic_DNA"/>
</dbReference>
<dbReference type="InterPro" id="IPR051598">
    <property type="entry name" value="TSUP/Inactive_protease-like"/>
</dbReference>
<feature type="transmembrane region" description="Helical" evidence="5">
    <location>
        <begin position="7"/>
        <end position="36"/>
    </location>
</feature>
<sequence>MIVLAGFFAVIIGVLVSLLGGGGSILTTPLMIYVLGFDPKQAIAASLLVVTFTSAFGLIFYARARRVNWRTGWIFGGASMVGAFIGGQIGSRLPAVVLLTAFSVMMAVTAVAMVRGRRQMTAHAHQGLPIIRILLDGLIVGLVTGLVGAGGGFLVVPALVLLGGLEMQMAVGTALLVVTMKSIAGFLGYLLHFGGESFISINKDIIGDWRPTVVITVCAVIGALIGSRISGRVHPEHLRKAFGWFVLVMAIYILVQQVGSQIWGFAGESPLHLVEVGIGVVLIAAILVMALRWRGGDAATDQSSTVSRRD</sequence>
<evidence type="ECO:0000256" key="4">
    <source>
        <dbReference type="ARBA" id="ARBA00023136"/>
    </source>
</evidence>
<feature type="transmembrane region" description="Helical" evidence="5">
    <location>
        <begin position="134"/>
        <end position="163"/>
    </location>
</feature>
<name>A0A6J7H7F1_9ZZZZ</name>
<protein>
    <submittedName>
        <fullName evidence="6">Unannotated protein</fullName>
    </submittedName>
</protein>
<accession>A0A6J7H7F1</accession>
<keyword evidence="3 5" id="KW-1133">Transmembrane helix</keyword>
<feature type="transmembrane region" description="Helical" evidence="5">
    <location>
        <begin position="73"/>
        <end position="89"/>
    </location>
</feature>
<dbReference type="PANTHER" id="PTHR43701:SF2">
    <property type="entry name" value="MEMBRANE TRANSPORTER PROTEIN YJNA-RELATED"/>
    <property type="match status" value="1"/>
</dbReference>
<feature type="transmembrane region" description="Helical" evidence="5">
    <location>
        <begin position="95"/>
        <end position="114"/>
    </location>
</feature>
<feature type="transmembrane region" description="Helical" evidence="5">
    <location>
        <begin position="42"/>
        <end position="61"/>
    </location>
</feature>
<feature type="transmembrane region" description="Helical" evidence="5">
    <location>
        <begin position="271"/>
        <end position="291"/>
    </location>
</feature>
<dbReference type="GO" id="GO:0016020">
    <property type="term" value="C:membrane"/>
    <property type="evidence" value="ECO:0007669"/>
    <property type="project" value="UniProtKB-SubCell"/>
</dbReference>
<feature type="transmembrane region" description="Helical" evidence="5">
    <location>
        <begin position="241"/>
        <end position="259"/>
    </location>
</feature>
<feature type="transmembrane region" description="Helical" evidence="5">
    <location>
        <begin position="212"/>
        <end position="229"/>
    </location>
</feature>
<reference evidence="6" key="1">
    <citation type="submission" date="2020-05" db="EMBL/GenBank/DDBJ databases">
        <authorList>
            <person name="Chiriac C."/>
            <person name="Salcher M."/>
            <person name="Ghai R."/>
            <person name="Kavagutti S V."/>
        </authorList>
    </citation>
    <scope>NUCLEOTIDE SEQUENCE</scope>
</reference>
<proteinExistence type="predicted"/>